<proteinExistence type="predicted"/>
<reference evidence="1 2" key="1">
    <citation type="journal article" name="Front. Microbiol.">
        <title>Sugar Metabolism of the First Thermophilic Planctomycete Thermogutta terrifontis: Comparative Genomic and Transcriptomic Approaches.</title>
        <authorList>
            <person name="Elcheninov A.G."/>
            <person name="Menzel P."/>
            <person name="Gudbergsdottir S.R."/>
            <person name="Slesarev A.I."/>
            <person name="Kadnikov V.V."/>
            <person name="Krogh A."/>
            <person name="Bonch-Osmolovskaya E.A."/>
            <person name="Peng X."/>
            <person name="Kublanov I.V."/>
        </authorList>
    </citation>
    <scope>NUCLEOTIDE SEQUENCE [LARGE SCALE GENOMIC DNA]</scope>
    <source>
        <strain evidence="1 2">R1</strain>
    </source>
</reference>
<dbReference type="Proteomes" id="UP000215086">
    <property type="component" value="Chromosome"/>
</dbReference>
<dbReference type="AlphaFoldDB" id="A0A286RBI2"/>
<dbReference type="KEGG" id="ttf:THTE_0732"/>
<name>A0A286RBI2_9BACT</name>
<dbReference type="EMBL" id="CP018477">
    <property type="protein sequence ID" value="ASV73334.1"/>
    <property type="molecule type" value="Genomic_DNA"/>
</dbReference>
<gene>
    <name evidence="1" type="ORF">THTE_0732</name>
</gene>
<protein>
    <submittedName>
        <fullName evidence="1">Uncharacterized protein</fullName>
    </submittedName>
</protein>
<organism evidence="1 2">
    <name type="scientific">Thermogutta terrifontis</name>
    <dbReference type="NCBI Taxonomy" id="1331910"/>
    <lineage>
        <taxon>Bacteria</taxon>
        <taxon>Pseudomonadati</taxon>
        <taxon>Planctomycetota</taxon>
        <taxon>Planctomycetia</taxon>
        <taxon>Pirellulales</taxon>
        <taxon>Thermoguttaceae</taxon>
        <taxon>Thermogutta</taxon>
    </lineage>
</organism>
<sequence length="53" mass="5820">MITHPSLPGTTSVPLQNIPEGPACQVRMSEGPACHVRIRINPFRRDLLVRSAV</sequence>
<evidence type="ECO:0000313" key="2">
    <source>
        <dbReference type="Proteomes" id="UP000215086"/>
    </source>
</evidence>
<keyword evidence="2" id="KW-1185">Reference proteome</keyword>
<accession>A0A286RBI2</accession>
<evidence type="ECO:0000313" key="1">
    <source>
        <dbReference type="EMBL" id="ASV73334.1"/>
    </source>
</evidence>